<organism evidence="5 6">
    <name type="scientific">Quercus rubra</name>
    <name type="common">Northern red oak</name>
    <name type="synonym">Quercus borealis</name>
    <dbReference type="NCBI Taxonomy" id="3512"/>
    <lineage>
        <taxon>Eukaryota</taxon>
        <taxon>Viridiplantae</taxon>
        <taxon>Streptophyta</taxon>
        <taxon>Embryophyta</taxon>
        <taxon>Tracheophyta</taxon>
        <taxon>Spermatophyta</taxon>
        <taxon>Magnoliopsida</taxon>
        <taxon>eudicotyledons</taxon>
        <taxon>Gunneridae</taxon>
        <taxon>Pentapetalae</taxon>
        <taxon>rosids</taxon>
        <taxon>fabids</taxon>
        <taxon>Fagales</taxon>
        <taxon>Fagaceae</taxon>
        <taxon>Quercus</taxon>
    </lineage>
</organism>
<comment type="caution">
    <text evidence="5">The sequence shown here is derived from an EMBL/GenBank/DDBJ whole genome shotgun (WGS) entry which is preliminary data.</text>
</comment>
<comment type="similarity">
    <text evidence="1">Belongs to the disease resistance NB-LRR family.</text>
</comment>
<evidence type="ECO:0000313" key="5">
    <source>
        <dbReference type="EMBL" id="KAK4597023.1"/>
    </source>
</evidence>
<keyword evidence="6" id="KW-1185">Reference proteome</keyword>
<dbReference type="PANTHER" id="PTHR36766">
    <property type="entry name" value="PLANT BROAD-SPECTRUM MILDEW RESISTANCE PROTEIN RPW8"/>
    <property type="match status" value="1"/>
</dbReference>
<evidence type="ECO:0000313" key="6">
    <source>
        <dbReference type="Proteomes" id="UP001324115"/>
    </source>
</evidence>
<dbReference type="Pfam" id="PF00931">
    <property type="entry name" value="NB-ARC"/>
    <property type="match status" value="1"/>
</dbReference>
<feature type="domain" description="RPW8" evidence="4">
    <location>
        <begin position="1"/>
        <end position="152"/>
    </location>
</feature>
<dbReference type="InterPro" id="IPR002182">
    <property type="entry name" value="NB-ARC"/>
</dbReference>
<dbReference type="EMBL" id="JAXUIC010000003">
    <property type="protein sequence ID" value="KAK4597023.1"/>
    <property type="molecule type" value="Genomic_DNA"/>
</dbReference>
<dbReference type="InterPro" id="IPR027417">
    <property type="entry name" value="P-loop_NTPase"/>
</dbReference>
<dbReference type="GO" id="GO:0043531">
    <property type="term" value="F:ADP binding"/>
    <property type="evidence" value="ECO:0007669"/>
    <property type="project" value="InterPro"/>
</dbReference>
<dbReference type="SUPFAM" id="SSF52540">
    <property type="entry name" value="P-loop containing nucleoside triphosphate hydrolases"/>
    <property type="match status" value="1"/>
</dbReference>
<dbReference type="PROSITE" id="PS51153">
    <property type="entry name" value="RPW8"/>
    <property type="match status" value="1"/>
</dbReference>
<protein>
    <recommendedName>
        <fullName evidence="4">RPW8 domain-containing protein</fullName>
    </recommendedName>
</protein>
<dbReference type="PRINTS" id="PR00364">
    <property type="entry name" value="DISEASERSIST"/>
</dbReference>
<dbReference type="Pfam" id="PF23598">
    <property type="entry name" value="LRR_14"/>
    <property type="match status" value="1"/>
</dbReference>
<dbReference type="InterPro" id="IPR008808">
    <property type="entry name" value="Powdery_mildew-R_dom"/>
</dbReference>
<evidence type="ECO:0000256" key="3">
    <source>
        <dbReference type="ARBA" id="ARBA00022821"/>
    </source>
</evidence>
<evidence type="ECO:0000259" key="4">
    <source>
        <dbReference type="PROSITE" id="PS51153"/>
    </source>
</evidence>
<dbReference type="Proteomes" id="UP001324115">
    <property type="component" value="Unassembled WGS sequence"/>
</dbReference>
<gene>
    <name evidence="5" type="ORF">RGQ29_014868</name>
</gene>
<dbReference type="Pfam" id="PF05659">
    <property type="entry name" value="RPW8"/>
    <property type="match status" value="1"/>
</dbReference>
<reference evidence="5 6" key="1">
    <citation type="journal article" date="2023" name="G3 (Bethesda)">
        <title>A haplotype-resolved chromosome-scale genome for Quercus rubra L. provides insights into the genetics of adaptive traits for red oak species.</title>
        <authorList>
            <person name="Kapoor B."/>
            <person name="Jenkins J."/>
            <person name="Schmutz J."/>
            <person name="Zhebentyayeva T."/>
            <person name="Kuelheim C."/>
            <person name="Coggeshall M."/>
            <person name="Heim C."/>
            <person name="Lasky J.R."/>
            <person name="Leites L."/>
            <person name="Islam-Faridi N."/>
            <person name="Romero-Severson J."/>
            <person name="DeLeo V.L."/>
            <person name="Lucas S.M."/>
            <person name="Lazic D."/>
            <person name="Gailing O."/>
            <person name="Carlson J."/>
            <person name="Staton M."/>
        </authorList>
    </citation>
    <scope>NUCLEOTIDE SEQUENCE [LARGE SCALE GENOMIC DNA]</scope>
    <source>
        <strain evidence="5">Pseudo-F2</strain>
    </source>
</reference>
<name>A0AAN7IWQ6_QUERU</name>
<dbReference type="InterPro" id="IPR055414">
    <property type="entry name" value="LRR_R13L4/SHOC2-like"/>
</dbReference>
<keyword evidence="2" id="KW-0677">Repeat</keyword>
<proteinExistence type="inferred from homology"/>
<keyword evidence="3" id="KW-0611">Plant defense</keyword>
<sequence length="804" mass="92169">MAVELLAGAALGGVFNILHDAVKKYGRKAVNFNSAFKRLKRNLDKFAPVMEEIRKASEELDLPKEETKSLIDQIKKGEKLISKCSTNNWFLRIFKGFKYYDELTKLNDAIVTFIKVDVNLQTRRDVLRLSKAMQKKKETRPSYSVPKPPDFIVGFDVALKELKTKLWEESLLLLTAPGGCGKTTLVKVLCQDGEIKDKFGDNIFFATISNAPNLKVIVQTLLNHAGAQVPEFQSDEDAVNHLQELPKRIGLNPTLLILDDVWPGSETLLEKFKFHMPNFKILVTTRTAFTRFSSYELKPLDAKDAKTLFRHSTLQGGSSCIPDDILDEYIDKIVEGCGKFPLALEVLGGSFRGQSVEVQLSRLRKWSIDEIMFNNDLRKCLQRSLEFSGHEVKFKKFFMDLGSFPEDRRTYTAALIDMWAELYDLGEDGVDAIATLEELNNRHLASLVMTKKDASKFSWYYNEDFVTQHDHLREIAISESRQEPIEEMERLILEIRKNELPSWYTKQKQPTNARLISISTDELFSSSWCNIQAPNVEVLVLNFQSKIYSLPEFVEKMDKLKAVIITNNGFFHAELINFQLLKSLSNLKRIRLEKVSIPSLFKAPIWLRSLKKLSLFMCSFGQAFGNSTMKVKDALPNLMEINIDYCNDLVELPAWLCDVILLEKLSITNCHHLSALPKGIEMLENLEVLRLRSCTELSELPDSIKSLQKLRFLDISDCLGIRNLPKDIGELRNLEELHMKGYLLNLNLRNGLPQSTEKLKQLKLVICDDEERAKLWEPFKEVLNNLKVRIVEKEISLSWLELKS</sequence>
<dbReference type="SUPFAM" id="SSF52058">
    <property type="entry name" value="L domain-like"/>
    <property type="match status" value="1"/>
</dbReference>
<dbReference type="Gene3D" id="3.80.10.10">
    <property type="entry name" value="Ribonuclease Inhibitor"/>
    <property type="match status" value="1"/>
</dbReference>
<dbReference type="InterPro" id="IPR032675">
    <property type="entry name" value="LRR_dom_sf"/>
</dbReference>
<evidence type="ECO:0000256" key="1">
    <source>
        <dbReference type="ARBA" id="ARBA00008894"/>
    </source>
</evidence>
<accession>A0AAN7IWQ6</accession>
<dbReference type="Gene3D" id="3.40.50.300">
    <property type="entry name" value="P-loop containing nucleotide triphosphate hydrolases"/>
    <property type="match status" value="1"/>
</dbReference>
<dbReference type="PANTHER" id="PTHR36766:SF3">
    <property type="entry name" value="RPW8 DOMAIN-CONTAINING PROTEIN"/>
    <property type="match status" value="1"/>
</dbReference>
<evidence type="ECO:0000256" key="2">
    <source>
        <dbReference type="ARBA" id="ARBA00022737"/>
    </source>
</evidence>
<dbReference type="AlphaFoldDB" id="A0AAN7IWQ6"/>
<dbReference type="GO" id="GO:0006952">
    <property type="term" value="P:defense response"/>
    <property type="evidence" value="ECO:0007669"/>
    <property type="project" value="UniProtKB-KW"/>
</dbReference>